<dbReference type="EMBL" id="SPKJ01000039">
    <property type="protein sequence ID" value="MYZ48497.1"/>
    <property type="molecule type" value="Genomic_DNA"/>
</dbReference>
<evidence type="ECO:0000259" key="1">
    <source>
        <dbReference type="Pfam" id="PF02541"/>
    </source>
</evidence>
<keyword evidence="4" id="KW-1185">Reference proteome</keyword>
<accession>A0A964T5Y1</accession>
<dbReference type="PANTHER" id="PTHR30005">
    <property type="entry name" value="EXOPOLYPHOSPHATASE"/>
    <property type="match status" value="1"/>
</dbReference>
<dbReference type="PANTHER" id="PTHR30005:SF0">
    <property type="entry name" value="RETROGRADE REGULATION PROTEIN 2"/>
    <property type="match status" value="1"/>
</dbReference>
<dbReference type="Proteomes" id="UP000773614">
    <property type="component" value="Unassembled WGS sequence"/>
</dbReference>
<evidence type="ECO:0000313" key="4">
    <source>
        <dbReference type="Proteomes" id="UP000773614"/>
    </source>
</evidence>
<dbReference type="Pfam" id="PF02541">
    <property type="entry name" value="Ppx-GppA"/>
    <property type="match status" value="1"/>
</dbReference>
<reference evidence="3" key="1">
    <citation type="submission" date="2019-03" db="EMBL/GenBank/DDBJ databases">
        <title>Afifella sp. nov., isolated from activated sludge.</title>
        <authorList>
            <person name="Li Q."/>
            <person name="Liu Y."/>
        </authorList>
    </citation>
    <scope>NUCLEOTIDE SEQUENCE</scope>
    <source>
        <strain evidence="3">L72</strain>
    </source>
</reference>
<dbReference type="GO" id="GO:0016462">
    <property type="term" value="F:pyrophosphatase activity"/>
    <property type="evidence" value="ECO:0007669"/>
    <property type="project" value="TreeGrafter"/>
</dbReference>
<dbReference type="Gene3D" id="3.30.420.150">
    <property type="entry name" value="Exopolyphosphatase. Domain 2"/>
    <property type="match status" value="1"/>
</dbReference>
<protein>
    <submittedName>
        <fullName evidence="3">Ppx/GppA family phosphatase</fullName>
    </submittedName>
</protein>
<name>A0A964T5Y1_9HYPH</name>
<comment type="caution">
    <text evidence="3">The sequence shown here is derived from an EMBL/GenBank/DDBJ whole genome shotgun (WGS) entry which is preliminary data.</text>
</comment>
<feature type="domain" description="Ppx/GppA phosphatase N-terminal" evidence="1">
    <location>
        <begin position="14"/>
        <end position="292"/>
    </location>
</feature>
<dbReference type="CDD" id="cd24052">
    <property type="entry name" value="ASKHA_NBD_HpPPX-GppA-like"/>
    <property type="match status" value="1"/>
</dbReference>
<dbReference type="Pfam" id="PF21697">
    <property type="entry name" value="Ppx_C"/>
    <property type="match status" value="1"/>
</dbReference>
<sequence length="489" mass="52591">MAVVDIGSNSVRLVVYERLARSPTPLFNEKVLAGLGAGVAATGRLATDAVAKTLASLRRFAVLAREMEVVEIDVLATAATREASNGAAFLAEIERIFGVPVTVLSGADEAKVSALGVIAGVMRPDGVAGDLGGGSLELTDIRGRRIGHGESLKLGSLRLQTDARNSLKAARQIAASAIEGSEVMRSLPGRTFYAVGGTWRSLARLHMRRTGYPLHVMHEYAIEVDEFDEFLKVVARGSLETLAGISAVSKQRQALLPYGALVLSEILRVGRPKAVTISALGLREGHLYSKLTAEEQREDPLVEAARELSILRSRSPAHGEELIPWTGEALRALGVDETPEEKRLRAAACLLADIGWRAHPDYRGEQSLNIIAHASFVGVDHPGRVYLALAVYYRHSGLSEDELGSRIRELAPIRYAERARALAGAFRVAYLISAAMPGVVGRTRIHRAGKKLELVLPADLAMLAAPRLETRLKQFAALAGLNPVIRIEG</sequence>
<evidence type="ECO:0000313" key="3">
    <source>
        <dbReference type="EMBL" id="MYZ48497.1"/>
    </source>
</evidence>
<feature type="domain" description="Exopolyphosphatase C-terminal" evidence="2">
    <location>
        <begin position="301"/>
        <end position="481"/>
    </location>
</feature>
<dbReference type="InterPro" id="IPR003695">
    <property type="entry name" value="Ppx_GppA_N"/>
</dbReference>
<dbReference type="SUPFAM" id="SSF53067">
    <property type="entry name" value="Actin-like ATPase domain"/>
    <property type="match status" value="2"/>
</dbReference>
<dbReference type="InterPro" id="IPR050273">
    <property type="entry name" value="GppA/Ppx_hydrolase"/>
</dbReference>
<dbReference type="AlphaFoldDB" id="A0A964T5Y1"/>
<dbReference type="InterPro" id="IPR048951">
    <property type="entry name" value="Ppx_C"/>
</dbReference>
<organism evidence="3 4">
    <name type="scientific">Propylenella binzhouense</name>
    <dbReference type="NCBI Taxonomy" id="2555902"/>
    <lineage>
        <taxon>Bacteria</taxon>
        <taxon>Pseudomonadati</taxon>
        <taxon>Pseudomonadota</taxon>
        <taxon>Alphaproteobacteria</taxon>
        <taxon>Hyphomicrobiales</taxon>
        <taxon>Propylenellaceae</taxon>
        <taxon>Propylenella</taxon>
    </lineage>
</organism>
<dbReference type="Gene3D" id="3.30.420.40">
    <property type="match status" value="1"/>
</dbReference>
<dbReference type="InterPro" id="IPR043129">
    <property type="entry name" value="ATPase_NBD"/>
</dbReference>
<dbReference type="SUPFAM" id="SSF109604">
    <property type="entry name" value="HD-domain/PDEase-like"/>
    <property type="match status" value="1"/>
</dbReference>
<dbReference type="Gene3D" id="1.10.3210.10">
    <property type="entry name" value="Hypothetical protein af1432"/>
    <property type="match status" value="1"/>
</dbReference>
<evidence type="ECO:0000259" key="2">
    <source>
        <dbReference type="Pfam" id="PF21697"/>
    </source>
</evidence>
<gene>
    <name evidence="3" type="ORF">E4O86_12335</name>
</gene>
<proteinExistence type="predicted"/>
<dbReference type="OrthoDB" id="3698573at2"/>